<protein>
    <recommendedName>
        <fullName evidence="6">50S ribosomal protein L3</fullName>
    </recommendedName>
</protein>
<evidence type="ECO:0000313" key="7">
    <source>
        <dbReference type="EMBL" id="AIE87137.1"/>
    </source>
</evidence>
<evidence type="ECO:0000256" key="6">
    <source>
        <dbReference type="NCBIfam" id="TIGR03625"/>
    </source>
</evidence>
<dbReference type="HOGENOM" id="CLU_044142_4_1_0"/>
<sequence>MTHLFSEDGRMVPVTVIQAGPVYVTQIKTQDNDGYTAVQVGFGEAKESKLTFPKYGHLKKAGLTKNLRTLKEFRMDSVDGLTLGQEINAGIFAEGEVITVTGVSKGKGFQGGVKRYHFKGQHMTHGYMTHRRPLSSGATGPQRVFKGIRKPGRMGTDTITQKGLKVVKVDVERNLVLVDGSVPGPNGAQVTINKVAR</sequence>
<name>A0A068NUW3_FIMGI</name>
<dbReference type="InterPro" id="IPR009000">
    <property type="entry name" value="Transl_B-barrel_sf"/>
</dbReference>
<dbReference type="Pfam" id="PF00297">
    <property type="entry name" value="Ribosomal_L3"/>
    <property type="match status" value="1"/>
</dbReference>
<dbReference type="Gene3D" id="3.30.160.810">
    <property type="match status" value="1"/>
</dbReference>
<dbReference type="PANTHER" id="PTHR11229">
    <property type="entry name" value="50S RIBOSOMAL PROTEIN L3"/>
    <property type="match status" value="1"/>
</dbReference>
<evidence type="ECO:0000256" key="1">
    <source>
        <dbReference type="ARBA" id="ARBA00006540"/>
    </source>
</evidence>
<dbReference type="EMBL" id="CP007139">
    <property type="protein sequence ID" value="AIE87137.1"/>
    <property type="molecule type" value="Genomic_DNA"/>
</dbReference>
<evidence type="ECO:0000256" key="3">
    <source>
        <dbReference type="ARBA" id="ARBA00022884"/>
    </source>
</evidence>
<dbReference type="GO" id="GO:0019843">
    <property type="term" value="F:rRNA binding"/>
    <property type="evidence" value="ECO:0007669"/>
    <property type="project" value="UniProtKB-KW"/>
</dbReference>
<keyword evidence="8" id="KW-1185">Reference proteome</keyword>
<keyword evidence="4 7" id="KW-0689">Ribosomal protein</keyword>
<dbReference type="GO" id="GO:0006412">
    <property type="term" value="P:translation"/>
    <property type="evidence" value="ECO:0007669"/>
    <property type="project" value="UniProtKB-UniRule"/>
</dbReference>
<evidence type="ECO:0000256" key="4">
    <source>
        <dbReference type="ARBA" id="ARBA00022980"/>
    </source>
</evidence>
<keyword evidence="5" id="KW-0687">Ribonucleoprotein</keyword>
<proteinExistence type="inferred from homology"/>
<dbReference type="FunFam" id="3.30.160.810:FF:000001">
    <property type="entry name" value="50S ribosomal protein L3"/>
    <property type="match status" value="1"/>
</dbReference>
<dbReference type="KEGG" id="fgi:OP10G_3769"/>
<evidence type="ECO:0000256" key="5">
    <source>
        <dbReference type="ARBA" id="ARBA00023274"/>
    </source>
</evidence>
<dbReference type="InterPro" id="IPR000597">
    <property type="entry name" value="Ribosomal_uL3"/>
</dbReference>
<gene>
    <name evidence="7" type="ORF">OP10G_3769</name>
</gene>
<evidence type="ECO:0000313" key="8">
    <source>
        <dbReference type="Proteomes" id="UP000027982"/>
    </source>
</evidence>
<dbReference type="AlphaFoldDB" id="A0A068NUW3"/>
<dbReference type="GO" id="GO:0022625">
    <property type="term" value="C:cytosolic large ribosomal subunit"/>
    <property type="evidence" value="ECO:0007669"/>
    <property type="project" value="TreeGrafter"/>
</dbReference>
<dbReference type="PANTHER" id="PTHR11229:SF16">
    <property type="entry name" value="LARGE RIBOSOMAL SUBUNIT PROTEIN UL3C"/>
    <property type="match status" value="1"/>
</dbReference>
<dbReference type="GO" id="GO:0003735">
    <property type="term" value="F:structural constituent of ribosome"/>
    <property type="evidence" value="ECO:0007669"/>
    <property type="project" value="UniProtKB-UniRule"/>
</dbReference>
<dbReference type="SUPFAM" id="SSF50447">
    <property type="entry name" value="Translation proteins"/>
    <property type="match status" value="1"/>
</dbReference>
<keyword evidence="3" id="KW-0694">RNA-binding</keyword>
<dbReference type="eggNOG" id="COG0087">
    <property type="taxonomic scope" value="Bacteria"/>
</dbReference>
<comment type="similarity">
    <text evidence="1">Belongs to the universal ribosomal protein uL3 family.</text>
</comment>
<dbReference type="Proteomes" id="UP000027982">
    <property type="component" value="Chromosome"/>
</dbReference>
<dbReference type="FunFam" id="2.40.30.10:FF:000004">
    <property type="entry name" value="50S ribosomal protein L3"/>
    <property type="match status" value="1"/>
</dbReference>
<dbReference type="STRING" id="661478.OP10G_3769"/>
<dbReference type="NCBIfam" id="TIGR03625">
    <property type="entry name" value="L3_bact"/>
    <property type="match status" value="1"/>
</dbReference>
<keyword evidence="2" id="KW-0699">rRNA-binding</keyword>
<accession>A0A068NUW3</accession>
<reference evidence="7 8" key="1">
    <citation type="journal article" date="2014" name="PLoS ONE">
        <title>The first complete genome sequence of the class fimbriimonadia in the phylum armatimonadetes.</title>
        <authorList>
            <person name="Hu Z.Y."/>
            <person name="Wang Y.Z."/>
            <person name="Im W.T."/>
            <person name="Wang S.Y."/>
            <person name="Zhao G.P."/>
            <person name="Zheng H.J."/>
            <person name="Quan Z.X."/>
        </authorList>
    </citation>
    <scope>NUCLEOTIDE SEQUENCE [LARGE SCALE GENOMIC DNA]</scope>
    <source>
        <strain evidence="7">Gsoil 348</strain>
    </source>
</reference>
<evidence type="ECO:0000256" key="2">
    <source>
        <dbReference type="ARBA" id="ARBA00022730"/>
    </source>
</evidence>
<organism evidence="7 8">
    <name type="scientific">Fimbriimonas ginsengisoli Gsoil 348</name>
    <dbReference type="NCBI Taxonomy" id="661478"/>
    <lineage>
        <taxon>Bacteria</taxon>
        <taxon>Bacillati</taxon>
        <taxon>Armatimonadota</taxon>
        <taxon>Fimbriimonadia</taxon>
        <taxon>Fimbriimonadales</taxon>
        <taxon>Fimbriimonadaceae</taxon>
        <taxon>Fimbriimonas</taxon>
    </lineage>
</organism>
<dbReference type="Gene3D" id="2.40.30.10">
    <property type="entry name" value="Translation factors"/>
    <property type="match status" value="1"/>
</dbReference>
<dbReference type="InterPro" id="IPR019927">
    <property type="entry name" value="Ribosomal_uL3_bac/org-type"/>
</dbReference>